<accession>A0A7X1JAM3</accession>
<comment type="caution">
    <text evidence="2">The sequence shown here is derived from an EMBL/GenBank/DDBJ whole genome shotgun (WGS) entry which is preliminary data.</text>
</comment>
<feature type="region of interest" description="Disordered" evidence="1">
    <location>
        <begin position="49"/>
        <end position="74"/>
    </location>
</feature>
<protein>
    <submittedName>
        <fullName evidence="2">Uncharacterized protein</fullName>
    </submittedName>
</protein>
<evidence type="ECO:0000313" key="2">
    <source>
        <dbReference type="EMBL" id="MBC2904752.1"/>
    </source>
</evidence>
<dbReference type="EMBL" id="JACMSF010000029">
    <property type="protein sequence ID" value="MBC2904752.1"/>
    <property type="molecule type" value="Genomic_DNA"/>
</dbReference>
<dbReference type="AlphaFoldDB" id="A0A7X1JAM3"/>
<proteinExistence type="predicted"/>
<organism evidence="2 3">
    <name type="scientific">Streptomyces cupreus</name>
    <dbReference type="NCBI Taxonomy" id="2759956"/>
    <lineage>
        <taxon>Bacteria</taxon>
        <taxon>Bacillati</taxon>
        <taxon>Actinomycetota</taxon>
        <taxon>Actinomycetes</taxon>
        <taxon>Kitasatosporales</taxon>
        <taxon>Streptomycetaceae</taxon>
        <taxon>Streptomyces</taxon>
    </lineage>
</organism>
<evidence type="ECO:0000256" key="1">
    <source>
        <dbReference type="SAM" id="MobiDB-lite"/>
    </source>
</evidence>
<keyword evidence="3" id="KW-1185">Reference proteome</keyword>
<sequence>MMGRQVLGIPVERRVLLFAALRLAGHTAGGITIAESFRSGAWRVLTLDTAEPNERPPDPAATPTHDDANRPGGLAWDLHPGYALRPQDRVLLAAPRQGRAELLGRQPQFRVRTTDAQYSIAIGTRL</sequence>
<dbReference type="Proteomes" id="UP000584670">
    <property type="component" value="Unassembled WGS sequence"/>
</dbReference>
<evidence type="ECO:0000313" key="3">
    <source>
        <dbReference type="Proteomes" id="UP000584670"/>
    </source>
</evidence>
<gene>
    <name evidence="2" type="ORF">H4N64_24785</name>
</gene>
<reference evidence="2 3" key="1">
    <citation type="submission" date="2020-08" db="EMBL/GenBank/DDBJ databases">
        <title>Streptomyces sp. PSKA01 genome sequencing and assembly.</title>
        <authorList>
            <person name="Mandal S."/>
            <person name="Maiti P.K."/>
            <person name="Das P."/>
        </authorList>
    </citation>
    <scope>NUCLEOTIDE SEQUENCE [LARGE SCALE GENOMIC DNA]</scope>
    <source>
        <strain evidence="2 3">PSKA01</strain>
    </source>
</reference>
<name>A0A7X1JAM3_9ACTN</name>